<evidence type="ECO:0000313" key="2">
    <source>
        <dbReference type="Proteomes" id="UP001548189"/>
    </source>
</evidence>
<dbReference type="PANTHER" id="PTHR42872">
    <property type="entry name" value="PROTEIN-GLUTAMATE METHYLESTERASE/PROTEIN-GLUTAMINE GLUTAMINASE"/>
    <property type="match status" value="1"/>
</dbReference>
<dbReference type="SUPFAM" id="SSF52738">
    <property type="entry name" value="Methylesterase CheB, C-terminal domain"/>
    <property type="match status" value="1"/>
</dbReference>
<dbReference type="InterPro" id="IPR035909">
    <property type="entry name" value="CheB_C"/>
</dbReference>
<proteinExistence type="predicted"/>
<dbReference type="Pfam" id="PF01339">
    <property type="entry name" value="CheB_methylest"/>
    <property type="match status" value="1"/>
</dbReference>
<accession>A0ABV2BX84</accession>
<keyword evidence="2" id="KW-1185">Reference proteome</keyword>
<reference evidence="1 2" key="1">
    <citation type="submission" date="2024-06" db="EMBL/GenBank/DDBJ databases">
        <authorList>
            <person name="Li F."/>
        </authorList>
    </citation>
    <scope>NUCLEOTIDE SEQUENCE [LARGE SCALE GENOMIC DNA]</scope>
    <source>
        <strain evidence="1 2">GXAS 311</strain>
    </source>
</reference>
<protein>
    <submittedName>
        <fullName evidence="1">Chemotaxis protein CheB</fullName>
    </submittedName>
</protein>
<organism evidence="1 2">
    <name type="scientific">Aliikangiella maris</name>
    <dbReference type="NCBI Taxonomy" id="3162458"/>
    <lineage>
        <taxon>Bacteria</taxon>
        <taxon>Pseudomonadati</taxon>
        <taxon>Pseudomonadota</taxon>
        <taxon>Gammaproteobacteria</taxon>
        <taxon>Oceanospirillales</taxon>
        <taxon>Pleioneaceae</taxon>
        <taxon>Aliikangiella</taxon>
    </lineage>
</organism>
<dbReference type="PROSITE" id="PS50122">
    <property type="entry name" value="CHEB"/>
    <property type="match status" value="1"/>
</dbReference>
<evidence type="ECO:0000313" key="1">
    <source>
        <dbReference type="EMBL" id="MET1256541.1"/>
    </source>
</evidence>
<gene>
    <name evidence="1" type="ORF">ABVT43_15480</name>
</gene>
<dbReference type="Proteomes" id="UP001548189">
    <property type="component" value="Unassembled WGS sequence"/>
</dbReference>
<sequence>MSGLKLGLVASASDETEQLTQLLQLNAVNILHNLKPEQITDEHVDDEALHVWLLCVDDDSWHDAVDHLLDESAVPVYFSEPGALAKQTHPEYWCDNLVNRLFEMAGLERDGASSTEEDLSITSQAGESLSLDIVQSTAATTTDDSVEQQTRALSNSLDELASSTVDLPSDIAAELVSELESLSPVLSGNQNVLSGQAAVEDNFTAKDFVNSEDSILLDESVVVDTVNIDAAAIDDVEIDDADTIELELDDFELDESEVDIAESQDFESSGESTDNDFAALDDSITLDDEIALVELSLDDDFSGQTHTASSEVSSLETQENLELDFELEKAADELTLVIDEDEPAKASGKAQFFIDESDELPSQAANNESLSPLEKQPSDIIEPRQFADVNENDFELSLMLEDEPKPVSGKAQFIIDDDFNESEHSSAEQGAPHQSSKPTLPNEPSTLINENVSGSKLDGTGLSLAPMDDASKTELDYSLDHTVNNYEVEENKTLAEETELNLDETELSFAENEFSLETEDITLDENDDFDLLLEETGHSLDEFELDTAENYSVNPSQADSQNLSEPVVNDEAFDDVNLDGTDLDTFELATFDLEQSPLEQTTIDQTQFDQQRSESAQIDSVELVEMDIDSDVIHQVSLSATSIQEIARKALDDTPTKATKLSPTSTETPSSTDAVKDPVQAVPAEKTQSVTSESIVEPVIEIPMLDEAVFNIEFEEQQVKTTPKSALTPCWVIGASLGGPAAVKRFLNRIPANVNASFIIAQHIDENFLPVLADILTNNSEFDVAIANGSIELVPGKTVLAPLKGKITILKDGSMLIDHSQKWSAPYSPCIDDVIEAVGHVYGHMSGAIIFSGMGEDGLNGALKMKSAGGQVWAQSIDTCANGSMPEAIINNDLAEYIGSPEQLADKLVRFLRGVPN</sequence>
<name>A0ABV2BX84_9GAMM</name>
<dbReference type="CDD" id="cd16432">
    <property type="entry name" value="CheB_Rec"/>
    <property type="match status" value="1"/>
</dbReference>
<dbReference type="Gene3D" id="3.40.50.180">
    <property type="entry name" value="Methylesterase CheB, C-terminal domain"/>
    <property type="match status" value="1"/>
</dbReference>
<dbReference type="InterPro" id="IPR000673">
    <property type="entry name" value="Sig_transdc_resp-reg_Me-estase"/>
</dbReference>
<dbReference type="PANTHER" id="PTHR42872:SF6">
    <property type="entry name" value="PROTEIN-GLUTAMATE METHYLESTERASE_PROTEIN-GLUTAMINE GLUTAMINASE"/>
    <property type="match status" value="1"/>
</dbReference>
<dbReference type="EMBL" id="JBEVCJ010000023">
    <property type="protein sequence ID" value="MET1256541.1"/>
    <property type="molecule type" value="Genomic_DNA"/>
</dbReference>
<comment type="caution">
    <text evidence="1">The sequence shown here is derived from an EMBL/GenBank/DDBJ whole genome shotgun (WGS) entry which is preliminary data.</text>
</comment>